<dbReference type="EMBL" id="VNHU01000002">
    <property type="protein sequence ID" value="TYP76048.1"/>
    <property type="molecule type" value="Genomic_DNA"/>
</dbReference>
<evidence type="ECO:0000259" key="1">
    <source>
        <dbReference type="Pfam" id="PF00144"/>
    </source>
</evidence>
<reference evidence="2 3" key="1">
    <citation type="submission" date="2019-07" db="EMBL/GenBank/DDBJ databases">
        <title>Genomic Encyclopedia of Archaeal and Bacterial Type Strains, Phase II (KMG-II): from individual species to whole genera.</title>
        <authorList>
            <person name="Goeker M."/>
        </authorList>
    </citation>
    <scope>NUCLEOTIDE SEQUENCE [LARGE SCALE GENOMIC DNA]</scope>
    <source>
        <strain evidence="2 3">DSM 17527</strain>
    </source>
</reference>
<dbReference type="InterPro" id="IPR001466">
    <property type="entry name" value="Beta-lactam-related"/>
</dbReference>
<protein>
    <submittedName>
        <fullName evidence="2">Beta-lactamase class C</fullName>
    </submittedName>
</protein>
<organism evidence="2 3">
    <name type="scientific">Aquimarina intermedia</name>
    <dbReference type="NCBI Taxonomy" id="350814"/>
    <lineage>
        <taxon>Bacteria</taxon>
        <taxon>Pseudomonadati</taxon>
        <taxon>Bacteroidota</taxon>
        <taxon>Flavobacteriia</taxon>
        <taxon>Flavobacteriales</taxon>
        <taxon>Flavobacteriaceae</taxon>
        <taxon>Aquimarina</taxon>
    </lineage>
</organism>
<dbReference type="PROSITE" id="PS51257">
    <property type="entry name" value="PROKAR_LIPOPROTEIN"/>
    <property type="match status" value="1"/>
</dbReference>
<dbReference type="SUPFAM" id="SSF56601">
    <property type="entry name" value="beta-lactamase/transpeptidase-like"/>
    <property type="match status" value="1"/>
</dbReference>
<dbReference type="AlphaFoldDB" id="A0A5S5CBN3"/>
<evidence type="ECO:0000313" key="2">
    <source>
        <dbReference type="EMBL" id="TYP76048.1"/>
    </source>
</evidence>
<dbReference type="PANTHER" id="PTHR46825">
    <property type="entry name" value="D-ALANYL-D-ALANINE-CARBOXYPEPTIDASE/ENDOPEPTIDASE AMPH"/>
    <property type="match status" value="1"/>
</dbReference>
<dbReference type="Gene3D" id="3.40.710.10">
    <property type="entry name" value="DD-peptidase/beta-lactamase superfamily"/>
    <property type="match status" value="1"/>
</dbReference>
<feature type="domain" description="Beta-lactamase-related" evidence="1">
    <location>
        <begin position="61"/>
        <end position="375"/>
    </location>
</feature>
<dbReference type="PANTHER" id="PTHR46825:SF15">
    <property type="entry name" value="BETA-LACTAMASE-RELATED DOMAIN-CONTAINING PROTEIN"/>
    <property type="match status" value="1"/>
</dbReference>
<dbReference type="RefSeq" id="WP_148781650.1">
    <property type="nucleotide sequence ID" value="NZ_VNHU01000002.1"/>
</dbReference>
<dbReference type="OrthoDB" id="1522765at2"/>
<dbReference type="Proteomes" id="UP000324376">
    <property type="component" value="Unassembled WGS sequence"/>
</dbReference>
<keyword evidence="3" id="KW-1185">Reference proteome</keyword>
<accession>A0A5S5CBN3</accession>
<dbReference type="InterPro" id="IPR050491">
    <property type="entry name" value="AmpC-like"/>
</dbReference>
<dbReference type="InterPro" id="IPR012338">
    <property type="entry name" value="Beta-lactam/transpept-like"/>
</dbReference>
<dbReference type="Pfam" id="PF00144">
    <property type="entry name" value="Beta-lactamase"/>
    <property type="match status" value="1"/>
</dbReference>
<evidence type="ECO:0000313" key="3">
    <source>
        <dbReference type="Proteomes" id="UP000324376"/>
    </source>
</evidence>
<sequence>MKLFTTLGIIVLLLGCTSKEQLPEFKENPAANAVDQDKKSLDFFLEHYDKFFTTNFNISECPGAAVVIVKDSTVVYKKGFGVKEIGTQDSVDVNTVFRIASLSKGVTSVLAGNLVDRKELKWNQKIRKSVPSFTLRDKAQAKRLTISHTLSHTTGLYKYTNTKLIHRGMSLPNIIASFRKNGVVAKEGTAYAYQNAMFSVVEKAMEHGTNVSFDALLRERIFSPAGMQDASTDYNTIKNHNNVALPHRYNHYSKKYYLTSLHQNYYNVIAAGGINASITDMGEYLKILLGNRPDIISRESLAEIFNPVICTSEDDTYVNLWQGVSDSFYAKGWRVLHYNGRTIVYHGGNVNQYKGQLVVDLTNNIAMCVLFNAPNSYNGPVVPTFLNYYDFYKEMRAIL</sequence>
<gene>
    <name evidence="2" type="ORF">BD809_102262</name>
</gene>
<proteinExistence type="predicted"/>
<name>A0A5S5CBN3_9FLAO</name>
<comment type="caution">
    <text evidence="2">The sequence shown here is derived from an EMBL/GenBank/DDBJ whole genome shotgun (WGS) entry which is preliminary data.</text>
</comment>